<reference evidence="3" key="1">
    <citation type="submission" date="2022-11" db="UniProtKB">
        <authorList>
            <consortium name="WormBaseParasite"/>
        </authorList>
    </citation>
    <scope>IDENTIFICATION</scope>
</reference>
<keyword evidence="2" id="KW-1185">Reference proteome</keyword>
<feature type="compositionally biased region" description="Polar residues" evidence="1">
    <location>
        <begin position="105"/>
        <end position="114"/>
    </location>
</feature>
<protein>
    <submittedName>
        <fullName evidence="3">Uncharacterized protein</fullName>
    </submittedName>
</protein>
<feature type="region of interest" description="Disordered" evidence="1">
    <location>
        <begin position="105"/>
        <end position="146"/>
    </location>
</feature>
<evidence type="ECO:0000256" key="1">
    <source>
        <dbReference type="SAM" id="MobiDB-lite"/>
    </source>
</evidence>
<organism evidence="2 3">
    <name type="scientific">Acrobeloides nanus</name>
    <dbReference type="NCBI Taxonomy" id="290746"/>
    <lineage>
        <taxon>Eukaryota</taxon>
        <taxon>Metazoa</taxon>
        <taxon>Ecdysozoa</taxon>
        <taxon>Nematoda</taxon>
        <taxon>Chromadorea</taxon>
        <taxon>Rhabditida</taxon>
        <taxon>Tylenchina</taxon>
        <taxon>Cephalobomorpha</taxon>
        <taxon>Cephaloboidea</taxon>
        <taxon>Cephalobidae</taxon>
        <taxon>Acrobeloides</taxon>
    </lineage>
</organism>
<feature type="compositionally biased region" description="Basic residues" evidence="1">
    <location>
        <begin position="69"/>
        <end position="78"/>
    </location>
</feature>
<proteinExistence type="predicted"/>
<accession>A0A914DCV1</accession>
<feature type="compositionally biased region" description="Basic and acidic residues" evidence="1">
    <location>
        <begin position="7"/>
        <end position="25"/>
    </location>
</feature>
<sequence>IPLQNDFPERSRKNDYHRSLRDFESPHTSAYEKNFTNGYTNNSPKKAYSTNYLEDEDMEQPMVIDQAKKAPRAKRRGRYGSFSTLNDDEYASDMDDFMDPDFYMTYSSANTPQPDRSARFKTAPPQNSGSKSVELPRKAFNAISQK</sequence>
<feature type="region of interest" description="Disordered" evidence="1">
    <location>
        <begin position="1"/>
        <end position="47"/>
    </location>
</feature>
<feature type="region of interest" description="Disordered" evidence="1">
    <location>
        <begin position="66"/>
        <end position="85"/>
    </location>
</feature>
<evidence type="ECO:0000313" key="3">
    <source>
        <dbReference type="WBParaSite" id="ACRNAN_scaffold22843.g31660.t1"/>
    </source>
</evidence>
<name>A0A914DCV1_9BILA</name>
<feature type="compositionally biased region" description="Polar residues" evidence="1">
    <location>
        <begin position="34"/>
        <end position="47"/>
    </location>
</feature>
<dbReference type="Proteomes" id="UP000887540">
    <property type="component" value="Unplaced"/>
</dbReference>
<dbReference type="AlphaFoldDB" id="A0A914DCV1"/>
<dbReference type="WBParaSite" id="ACRNAN_scaffold22843.g31660.t1">
    <property type="protein sequence ID" value="ACRNAN_scaffold22843.g31660.t1"/>
    <property type="gene ID" value="ACRNAN_scaffold22843.g31660"/>
</dbReference>
<evidence type="ECO:0000313" key="2">
    <source>
        <dbReference type="Proteomes" id="UP000887540"/>
    </source>
</evidence>